<sequence length="67" mass="7544">MRARSSWDMVDIYVNVENGAPVLALCIPLNDIQRLSPRPLREVTAIYHICGLWCAGSPISDAKRPRH</sequence>
<dbReference type="AlphaFoldDB" id="A0A067PTG9"/>
<dbReference type="InParanoid" id="A0A067PTG9"/>
<dbReference type="EMBL" id="KL197718">
    <property type="protein sequence ID" value="KDQ58014.1"/>
    <property type="molecule type" value="Genomic_DNA"/>
</dbReference>
<evidence type="ECO:0000313" key="2">
    <source>
        <dbReference type="Proteomes" id="UP000027265"/>
    </source>
</evidence>
<protein>
    <submittedName>
        <fullName evidence="1">Uncharacterized protein</fullName>
    </submittedName>
</protein>
<reference evidence="2" key="1">
    <citation type="journal article" date="2014" name="Proc. Natl. Acad. Sci. U.S.A.">
        <title>Extensive sampling of basidiomycete genomes demonstrates inadequacy of the white-rot/brown-rot paradigm for wood decay fungi.</title>
        <authorList>
            <person name="Riley R."/>
            <person name="Salamov A.A."/>
            <person name="Brown D.W."/>
            <person name="Nagy L.G."/>
            <person name="Floudas D."/>
            <person name="Held B.W."/>
            <person name="Levasseur A."/>
            <person name="Lombard V."/>
            <person name="Morin E."/>
            <person name="Otillar R."/>
            <person name="Lindquist E.A."/>
            <person name="Sun H."/>
            <person name="LaButti K.M."/>
            <person name="Schmutz J."/>
            <person name="Jabbour D."/>
            <person name="Luo H."/>
            <person name="Baker S.E."/>
            <person name="Pisabarro A.G."/>
            <person name="Walton J.D."/>
            <person name="Blanchette R.A."/>
            <person name="Henrissat B."/>
            <person name="Martin F."/>
            <person name="Cullen D."/>
            <person name="Hibbett D.S."/>
            <person name="Grigoriev I.V."/>
        </authorList>
    </citation>
    <scope>NUCLEOTIDE SEQUENCE [LARGE SCALE GENOMIC DNA]</scope>
    <source>
        <strain evidence="2">MUCL 33604</strain>
    </source>
</reference>
<evidence type="ECO:0000313" key="1">
    <source>
        <dbReference type="EMBL" id="KDQ58014.1"/>
    </source>
</evidence>
<name>A0A067PTG9_9AGAM</name>
<organism evidence="1 2">
    <name type="scientific">Jaapia argillacea MUCL 33604</name>
    <dbReference type="NCBI Taxonomy" id="933084"/>
    <lineage>
        <taxon>Eukaryota</taxon>
        <taxon>Fungi</taxon>
        <taxon>Dikarya</taxon>
        <taxon>Basidiomycota</taxon>
        <taxon>Agaricomycotina</taxon>
        <taxon>Agaricomycetes</taxon>
        <taxon>Agaricomycetidae</taxon>
        <taxon>Jaapiales</taxon>
        <taxon>Jaapiaceae</taxon>
        <taxon>Jaapia</taxon>
    </lineage>
</organism>
<dbReference type="Proteomes" id="UP000027265">
    <property type="component" value="Unassembled WGS sequence"/>
</dbReference>
<proteinExistence type="predicted"/>
<gene>
    <name evidence="1" type="ORF">JAAARDRAFT_34823</name>
</gene>
<accession>A0A067PTG9</accession>
<dbReference type="HOGENOM" id="CLU_2812731_0_0_1"/>
<keyword evidence="2" id="KW-1185">Reference proteome</keyword>